<evidence type="ECO:0000256" key="3">
    <source>
        <dbReference type="SAM" id="MobiDB-lite"/>
    </source>
</evidence>
<dbReference type="PANTHER" id="PTHR34580:SF1">
    <property type="entry name" value="PROTEIN PAFC"/>
    <property type="match status" value="1"/>
</dbReference>
<dbReference type="InterPro" id="IPR036390">
    <property type="entry name" value="WH_DNA-bd_sf"/>
</dbReference>
<evidence type="ECO:0000259" key="4">
    <source>
        <dbReference type="PROSITE" id="PS51000"/>
    </source>
</evidence>
<dbReference type="Pfam" id="PF13280">
    <property type="entry name" value="WYL"/>
    <property type="match status" value="1"/>
</dbReference>
<evidence type="ECO:0000313" key="8">
    <source>
        <dbReference type="Proteomes" id="UP000642014"/>
    </source>
</evidence>
<dbReference type="RefSeq" id="WP_079131142.1">
    <property type="nucleotide sequence ID" value="NZ_BMSJ01000012.1"/>
</dbReference>
<evidence type="ECO:0000313" key="7">
    <source>
        <dbReference type="Proteomes" id="UP000326029"/>
    </source>
</evidence>
<keyword evidence="1" id="KW-0805">Transcription regulation</keyword>
<dbReference type="InterPro" id="IPR028349">
    <property type="entry name" value="PafC-like"/>
</dbReference>
<evidence type="ECO:0000256" key="1">
    <source>
        <dbReference type="ARBA" id="ARBA00023015"/>
    </source>
</evidence>
<keyword evidence="7" id="KW-1185">Reference proteome</keyword>
<dbReference type="InterPro" id="IPR026881">
    <property type="entry name" value="WYL_dom"/>
</dbReference>
<dbReference type="Gene3D" id="1.10.10.10">
    <property type="entry name" value="Winged helix-like DNA-binding domain superfamily/Winged helix DNA-binding domain"/>
    <property type="match status" value="1"/>
</dbReference>
<feature type="compositionally biased region" description="Basic and acidic residues" evidence="3">
    <location>
        <begin position="321"/>
        <end position="344"/>
    </location>
</feature>
<keyword evidence="2" id="KW-0804">Transcription</keyword>
<dbReference type="PROSITE" id="PS51000">
    <property type="entry name" value="HTH_DEOR_2"/>
    <property type="match status" value="1"/>
</dbReference>
<dbReference type="AlphaFoldDB" id="A0AAV4KSI0"/>
<dbReference type="InterPro" id="IPR001034">
    <property type="entry name" value="DeoR_HTH"/>
</dbReference>
<dbReference type="InterPro" id="IPR036388">
    <property type="entry name" value="WH-like_DNA-bd_sf"/>
</dbReference>
<dbReference type="InterPro" id="IPR051534">
    <property type="entry name" value="CBASS_pafABC_assoc_protein"/>
</dbReference>
<dbReference type="GeneID" id="95455259"/>
<feature type="domain" description="HTH deoR-type" evidence="4">
    <location>
        <begin position="2"/>
        <end position="61"/>
    </location>
</feature>
<gene>
    <name evidence="6" type="ORF">CP977_15920</name>
    <name evidence="5" type="ORF">GCM10010497_55160</name>
</gene>
<evidence type="ECO:0000313" key="5">
    <source>
        <dbReference type="EMBL" id="GGR44711.1"/>
    </source>
</evidence>
<dbReference type="EMBL" id="CP023693">
    <property type="protein sequence ID" value="QEV33472.1"/>
    <property type="molecule type" value="Genomic_DNA"/>
</dbReference>
<dbReference type="EMBL" id="BMSJ01000012">
    <property type="protein sequence ID" value="GGR44711.1"/>
    <property type="molecule type" value="Genomic_DNA"/>
</dbReference>
<accession>A0AAV4KSI0</accession>
<feature type="region of interest" description="Disordered" evidence="3">
    <location>
        <begin position="320"/>
        <end position="344"/>
    </location>
</feature>
<dbReference type="SUPFAM" id="SSF46785">
    <property type="entry name" value="Winged helix' DNA-binding domain"/>
    <property type="match status" value="1"/>
</dbReference>
<dbReference type="InterPro" id="IPR057727">
    <property type="entry name" value="WCX_dom"/>
</dbReference>
<name>A0AAV4KSI0_9ACTN</name>
<proteinExistence type="predicted"/>
<dbReference type="PIRSF" id="PIRSF016838">
    <property type="entry name" value="PafC"/>
    <property type="match status" value="1"/>
</dbReference>
<protein>
    <submittedName>
        <fullName evidence="5">Transcriptional regulator</fullName>
    </submittedName>
    <submittedName>
        <fullName evidence="6">WYL domain-containing protein</fullName>
    </submittedName>
</protein>
<evidence type="ECO:0000313" key="6">
    <source>
        <dbReference type="EMBL" id="QEV33472.1"/>
    </source>
</evidence>
<dbReference type="Pfam" id="PF08279">
    <property type="entry name" value="HTH_11"/>
    <property type="match status" value="1"/>
</dbReference>
<dbReference type="Proteomes" id="UP000326029">
    <property type="component" value="Chromosome"/>
</dbReference>
<dbReference type="PROSITE" id="PS52050">
    <property type="entry name" value="WYL"/>
    <property type="match status" value="1"/>
</dbReference>
<dbReference type="GO" id="GO:0003700">
    <property type="term" value="F:DNA-binding transcription factor activity"/>
    <property type="evidence" value="ECO:0007669"/>
    <property type="project" value="InterPro"/>
</dbReference>
<dbReference type="Pfam" id="PF25583">
    <property type="entry name" value="WCX"/>
    <property type="match status" value="1"/>
</dbReference>
<reference evidence="5" key="3">
    <citation type="submission" date="2023-08" db="EMBL/GenBank/DDBJ databases">
        <authorList>
            <person name="Sun Q."/>
            <person name="Ohkuma M."/>
        </authorList>
    </citation>
    <scope>NUCLEOTIDE SEQUENCE</scope>
    <source>
        <strain evidence="5">JCM 4205</strain>
    </source>
</reference>
<sequence>MRADRLVSLVLLLRRHGRMTADALARELEVSTRTVLRDIEALSVAGVPVYAERGRHGGFALLPDFQTTLTGLNHDEALALLVAGSRRGAQVFGLGSALASAMLKVVDALPENLRDDAAGAAQRLLVDPETDLLSRRVAPEELSDAVVAEVRRAVLAGHRLRIRYEAVGQAPKWRTVDPIGLVTVREQGYLLARRADEDRTYRLSRVLAAEELDEPARRPDTVDLDRAWQERNARFRTGGDKVAVLVRVKPSRREHLVGTALAVCAEETDADGWIRLNVIFQDSRHAEWALWQHAVDAEVLAPQWLRTTLHERAVTIAARYARPDAPPHRPARPDRGRAGRQEGY</sequence>
<dbReference type="Proteomes" id="UP000642014">
    <property type="component" value="Unassembled WGS sequence"/>
</dbReference>
<evidence type="ECO:0000256" key="2">
    <source>
        <dbReference type="ARBA" id="ARBA00023163"/>
    </source>
</evidence>
<dbReference type="InterPro" id="IPR013196">
    <property type="entry name" value="HTH_11"/>
</dbReference>
<reference evidence="6 7" key="2">
    <citation type="submission" date="2017-09" db="EMBL/GenBank/DDBJ databases">
        <authorList>
            <person name="Lee N."/>
            <person name="Cho B.-K."/>
        </authorList>
    </citation>
    <scope>NUCLEOTIDE SEQUENCE [LARGE SCALE GENOMIC DNA]</scope>
    <source>
        <strain evidence="6 7">ATCC 19740</strain>
    </source>
</reference>
<organism evidence="5 8">
    <name type="scientific">Streptomyces cinereoruber</name>
    <dbReference type="NCBI Taxonomy" id="67260"/>
    <lineage>
        <taxon>Bacteria</taxon>
        <taxon>Bacillati</taxon>
        <taxon>Actinomycetota</taxon>
        <taxon>Actinomycetes</taxon>
        <taxon>Kitasatosporales</taxon>
        <taxon>Streptomycetaceae</taxon>
        <taxon>Streptomyces</taxon>
    </lineage>
</organism>
<dbReference type="PANTHER" id="PTHR34580">
    <property type="match status" value="1"/>
</dbReference>
<reference evidence="5 8" key="1">
    <citation type="journal article" date="2014" name="Int. J. Syst. Evol. Microbiol.">
        <title>Complete genome sequence of Corynebacterium casei LMG S-19264T (=DSM 44701T), isolated from a smear-ripened cheese.</title>
        <authorList>
            <consortium name="US DOE Joint Genome Institute (JGI-PGF)"/>
            <person name="Walter F."/>
            <person name="Albersmeier A."/>
            <person name="Kalinowski J."/>
            <person name="Ruckert C."/>
        </authorList>
    </citation>
    <scope>NUCLEOTIDE SEQUENCE [LARGE SCALE GENOMIC DNA]</scope>
    <source>
        <strain evidence="5 8">JCM 4205</strain>
    </source>
</reference>